<evidence type="ECO:0000256" key="1">
    <source>
        <dbReference type="SAM" id="SignalP"/>
    </source>
</evidence>
<feature type="signal peptide" evidence="1">
    <location>
        <begin position="1"/>
        <end position="18"/>
    </location>
</feature>
<sequence length="178" mass="17642">MRRVLLAVVALSAMLVAACDDAGASPSTPPSTAPAAAAGGACQLLDFATVNAKLGLQLSVAAGASMDNSFTCVLEPSSGGYPDLVLAITTTTIAADVFTTTIQPSGAQAVPGLGAVAYQLQTPPADKSGPGVQIGWLAGNKRIITLSLHLPAGTADDKAAASGPKMVELAKLIDLSSL</sequence>
<name>A0ABV5M0E4_9ACTN</name>
<dbReference type="Proteomes" id="UP001589608">
    <property type="component" value="Unassembled WGS sequence"/>
</dbReference>
<organism evidence="2 3">
    <name type="scientific">Dactylosporangium vinaceum</name>
    <dbReference type="NCBI Taxonomy" id="53362"/>
    <lineage>
        <taxon>Bacteria</taxon>
        <taxon>Bacillati</taxon>
        <taxon>Actinomycetota</taxon>
        <taxon>Actinomycetes</taxon>
        <taxon>Micromonosporales</taxon>
        <taxon>Micromonosporaceae</taxon>
        <taxon>Dactylosporangium</taxon>
    </lineage>
</organism>
<reference evidence="2 3" key="1">
    <citation type="submission" date="2024-09" db="EMBL/GenBank/DDBJ databases">
        <authorList>
            <person name="Sun Q."/>
            <person name="Mori K."/>
        </authorList>
    </citation>
    <scope>NUCLEOTIDE SEQUENCE [LARGE SCALE GENOMIC DNA]</scope>
    <source>
        <strain evidence="2 3">JCM 3307</strain>
    </source>
</reference>
<dbReference type="PROSITE" id="PS51257">
    <property type="entry name" value="PROKAR_LIPOPROTEIN"/>
    <property type="match status" value="1"/>
</dbReference>
<keyword evidence="1" id="KW-0732">Signal</keyword>
<comment type="caution">
    <text evidence="2">The sequence shown here is derived from an EMBL/GenBank/DDBJ whole genome shotgun (WGS) entry which is preliminary data.</text>
</comment>
<evidence type="ECO:0000313" key="2">
    <source>
        <dbReference type="EMBL" id="MFB9442291.1"/>
    </source>
</evidence>
<evidence type="ECO:0000313" key="3">
    <source>
        <dbReference type="Proteomes" id="UP001589608"/>
    </source>
</evidence>
<protein>
    <recommendedName>
        <fullName evidence="4">DUF3558 domain-containing protein</fullName>
    </recommendedName>
</protein>
<accession>A0ABV5M0E4</accession>
<feature type="chain" id="PRO_5046909020" description="DUF3558 domain-containing protein" evidence="1">
    <location>
        <begin position="19"/>
        <end position="178"/>
    </location>
</feature>
<dbReference type="EMBL" id="JBHMCA010000013">
    <property type="protein sequence ID" value="MFB9442291.1"/>
    <property type="molecule type" value="Genomic_DNA"/>
</dbReference>
<gene>
    <name evidence="2" type="ORF">ACFFTR_04220</name>
</gene>
<evidence type="ECO:0008006" key="4">
    <source>
        <dbReference type="Google" id="ProtNLM"/>
    </source>
</evidence>
<dbReference type="RefSeq" id="WP_223101949.1">
    <property type="nucleotide sequence ID" value="NZ_CP061913.1"/>
</dbReference>
<keyword evidence="3" id="KW-1185">Reference proteome</keyword>
<proteinExistence type="predicted"/>